<dbReference type="NCBIfam" id="NF009905">
    <property type="entry name" value="PRK13368.1"/>
    <property type="match status" value="1"/>
</dbReference>
<evidence type="ECO:0000256" key="3">
    <source>
        <dbReference type="ARBA" id="ARBA00022985"/>
    </source>
</evidence>
<dbReference type="NCBIfam" id="NF003952">
    <property type="entry name" value="PRK05450.1-5"/>
    <property type="match status" value="1"/>
</dbReference>
<keyword evidence="1 4" id="KW-0808">Transferase</keyword>
<keyword evidence="2 4" id="KW-0548">Nucleotidyltransferase</keyword>
<evidence type="ECO:0000313" key="5">
    <source>
        <dbReference type="EMBL" id="TXJ13170.1"/>
    </source>
</evidence>
<organism evidence="5 6">
    <name type="scientific">Brachyspira aalborgi</name>
    <dbReference type="NCBI Taxonomy" id="29522"/>
    <lineage>
        <taxon>Bacteria</taxon>
        <taxon>Pseudomonadati</taxon>
        <taxon>Spirochaetota</taxon>
        <taxon>Spirochaetia</taxon>
        <taxon>Brachyspirales</taxon>
        <taxon>Brachyspiraceae</taxon>
        <taxon>Brachyspira</taxon>
    </lineage>
</organism>
<dbReference type="PANTHER" id="PTHR42866:SF2">
    <property type="entry name" value="3-DEOXY-MANNO-OCTULOSONATE CYTIDYLYLTRANSFERASE, MITOCHONDRIAL"/>
    <property type="match status" value="1"/>
</dbReference>
<dbReference type="RefSeq" id="WP_147757397.1">
    <property type="nucleotide sequence ID" value="NZ_SAXT01000001.1"/>
</dbReference>
<dbReference type="Pfam" id="PF02348">
    <property type="entry name" value="CTP_transf_3"/>
    <property type="match status" value="1"/>
</dbReference>
<comment type="similarity">
    <text evidence="4">Belongs to the KdsB family.</text>
</comment>
<comment type="catalytic activity">
    <reaction evidence="4">
        <text>3-deoxy-alpha-D-manno-oct-2-ulosonate + CTP = CMP-3-deoxy-beta-D-manno-octulosonate + diphosphate</text>
        <dbReference type="Rhea" id="RHEA:23448"/>
        <dbReference type="ChEBI" id="CHEBI:33019"/>
        <dbReference type="ChEBI" id="CHEBI:37563"/>
        <dbReference type="ChEBI" id="CHEBI:85986"/>
        <dbReference type="ChEBI" id="CHEBI:85987"/>
        <dbReference type="EC" id="2.7.7.38"/>
    </reaction>
</comment>
<sequence length="259" mass="30152">MPKTVAIIPARYDSSRFPKKLTYELLGKPIIITVYDNVKAVSKIDDVIIATDSKEIMDICSKNNAKAIMTSKSHTSGTSRIIEAAKKIDCDIIINVQGDEPLINEEILSPIIKCFEDEKVDIATIKSKIENDSHLIKDENAVKVVCDSNDYAMYFSRATIPHKRFDNDIEVKYYKHIGVYAFRKNILLKIEKLKECNYERIEKLEQLRWLYNGMKIKVLETNQFIHGIDTIEDLEFVQEYLRRHTQSELNNEYLYKKNY</sequence>
<name>A0A5C8CIQ0_9SPIR</name>
<reference evidence="5 6" key="1">
    <citation type="journal article" date="1992" name="Lakartidningen">
        <title>[Penicillin V and not amoxicillin is the first choice preparation in acute otitis].</title>
        <authorList>
            <person name="Kamme C."/>
            <person name="Lundgren K."/>
            <person name="Prellner K."/>
        </authorList>
    </citation>
    <scope>NUCLEOTIDE SEQUENCE [LARGE SCALE GENOMIC DNA]</scope>
    <source>
        <strain evidence="5 6">W1</strain>
    </source>
</reference>
<dbReference type="NCBIfam" id="TIGR00466">
    <property type="entry name" value="kdsB"/>
    <property type="match status" value="1"/>
</dbReference>
<dbReference type="EC" id="2.7.7.38" evidence="4"/>
<keyword evidence="3 4" id="KW-0448">Lipopolysaccharide biosynthesis</keyword>
<dbReference type="InterPro" id="IPR003329">
    <property type="entry name" value="Cytidylyl_trans"/>
</dbReference>
<accession>A0A5C8CIQ0</accession>
<comment type="caution">
    <text evidence="5">The sequence shown here is derived from an EMBL/GenBank/DDBJ whole genome shotgun (WGS) entry which is preliminary data.</text>
</comment>
<dbReference type="GO" id="GO:0033468">
    <property type="term" value="P:CMP-keto-3-deoxy-D-manno-octulosonic acid biosynthetic process"/>
    <property type="evidence" value="ECO:0007669"/>
    <property type="project" value="UniProtKB-UniRule"/>
</dbReference>
<keyword evidence="4" id="KW-0963">Cytoplasm</keyword>
<dbReference type="GO" id="GO:0009103">
    <property type="term" value="P:lipopolysaccharide biosynthetic process"/>
    <property type="evidence" value="ECO:0007669"/>
    <property type="project" value="UniProtKB-UniRule"/>
</dbReference>
<dbReference type="SUPFAM" id="SSF53448">
    <property type="entry name" value="Nucleotide-diphospho-sugar transferases"/>
    <property type="match status" value="1"/>
</dbReference>
<protein>
    <recommendedName>
        <fullName evidence="4">3-deoxy-manno-octulosonate cytidylyltransferase</fullName>
        <ecNumber evidence="4">2.7.7.38</ecNumber>
    </recommendedName>
    <alternativeName>
        <fullName evidence="4">CMP-2-keto-3-deoxyoctulosonic acid synthase</fullName>
        <shortName evidence="4">CKS</shortName>
        <shortName evidence="4">CMP-KDO synthase</shortName>
    </alternativeName>
</protein>
<dbReference type="AlphaFoldDB" id="A0A5C8CIQ0"/>
<dbReference type="CDD" id="cd02517">
    <property type="entry name" value="CMP-KDO-Synthetase"/>
    <property type="match status" value="1"/>
</dbReference>
<proteinExistence type="inferred from homology"/>
<evidence type="ECO:0000256" key="1">
    <source>
        <dbReference type="ARBA" id="ARBA00022679"/>
    </source>
</evidence>
<dbReference type="EMBL" id="SAXT01000001">
    <property type="protein sequence ID" value="TXJ13170.1"/>
    <property type="molecule type" value="Genomic_DNA"/>
</dbReference>
<dbReference type="Gene3D" id="3.90.550.10">
    <property type="entry name" value="Spore Coat Polysaccharide Biosynthesis Protein SpsA, Chain A"/>
    <property type="match status" value="1"/>
</dbReference>
<dbReference type="Proteomes" id="UP000325116">
    <property type="component" value="Unassembled WGS sequence"/>
</dbReference>
<dbReference type="InterPro" id="IPR004528">
    <property type="entry name" value="KdsB"/>
</dbReference>
<gene>
    <name evidence="4 5" type="primary">kdsB</name>
    <name evidence="5" type="ORF">EPJ80_00005</name>
</gene>
<dbReference type="GO" id="GO:0008690">
    <property type="term" value="F:3-deoxy-manno-octulosonate cytidylyltransferase activity"/>
    <property type="evidence" value="ECO:0007669"/>
    <property type="project" value="UniProtKB-UniRule"/>
</dbReference>
<dbReference type="InterPro" id="IPR029044">
    <property type="entry name" value="Nucleotide-diphossugar_trans"/>
</dbReference>
<dbReference type="UniPathway" id="UPA00358">
    <property type="reaction ID" value="UER00476"/>
</dbReference>
<comment type="subcellular location">
    <subcellularLocation>
        <location evidence="4">Cytoplasm</location>
    </subcellularLocation>
</comment>
<dbReference type="GO" id="GO:0005829">
    <property type="term" value="C:cytosol"/>
    <property type="evidence" value="ECO:0007669"/>
    <property type="project" value="TreeGrafter"/>
</dbReference>
<comment type="pathway">
    <text evidence="4">Nucleotide-sugar biosynthesis; CMP-3-deoxy-D-manno-octulosonate biosynthesis; CMP-3-deoxy-D-manno-octulosonate from 3-deoxy-D-manno-octulosonate and CTP: step 1/1.</text>
</comment>
<evidence type="ECO:0000256" key="2">
    <source>
        <dbReference type="ARBA" id="ARBA00022695"/>
    </source>
</evidence>
<evidence type="ECO:0000256" key="4">
    <source>
        <dbReference type="HAMAP-Rule" id="MF_00057"/>
    </source>
</evidence>
<dbReference type="PANTHER" id="PTHR42866">
    <property type="entry name" value="3-DEOXY-MANNO-OCTULOSONATE CYTIDYLYLTRANSFERASE"/>
    <property type="match status" value="1"/>
</dbReference>
<evidence type="ECO:0000313" key="6">
    <source>
        <dbReference type="Proteomes" id="UP000325116"/>
    </source>
</evidence>
<comment type="function">
    <text evidence="4">Activates KDO (a required 8-carbon sugar) for incorporation into bacterial lipopolysaccharide in Gram-negative bacteria.</text>
</comment>
<dbReference type="HAMAP" id="MF_00057">
    <property type="entry name" value="KdsB"/>
    <property type="match status" value="1"/>
</dbReference>